<accession>A0A1Q9APW4</accession>
<evidence type="ECO:0000259" key="2">
    <source>
        <dbReference type="PROSITE" id="PS51707"/>
    </source>
</evidence>
<dbReference type="AlphaFoldDB" id="A0A1Q9APW4"/>
<dbReference type="EMBL" id="MKIO01000018">
    <property type="protein sequence ID" value="OLP57416.1"/>
    <property type="molecule type" value="Genomic_DNA"/>
</dbReference>
<dbReference type="PROSITE" id="PS51707">
    <property type="entry name" value="CYTH"/>
    <property type="match status" value="1"/>
</dbReference>
<dbReference type="InterPro" id="IPR033469">
    <property type="entry name" value="CYTH-like_dom_sf"/>
</dbReference>
<protein>
    <submittedName>
        <fullName evidence="3">Adenylate cyclase</fullName>
    </submittedName>
</protein>
<feature type="domain" description="CYTH" evidence="2">
    <location>
        <begin position="2"/>
        <end position="149"/>
    </location>
</feature>
<dbReference type="PIRSF" id="PIRSF016487">
    <property type="entry name" value="CYTH_UCP016487"/>
    <property type="match status" value="1"/>
</dbReference>
<dbReference type="InterPro" id="IPR023577">
    <property type="entry name" value="CYTH_domain"/>
</dbReference>
<comment type="caution">
    <text evidence="3">The sequence shown here is derived from an EMBL/GenBank/DDBJ whole genome shotgun (WGS) entry which is preliminary data.</text>
</comment>
<dbReference type="SMART" id="SM01118">
    <property type="entry name" value="CYTH"/>
    <property type="match status" value="1"/>
</dbReference>
<dbReference type="Proteomes" id="UP000186143">
    <property type="component" value="Unassembled WGS sequence"/>
</dbReference>
<dbReference type="Pfam" id="PF01928">
    <property type="entry name" value="CYTH"/>
    <property type="match status" value="1"/>
</dbReference>
<dbReference type="InterPro" id="IPR012042">
    <property type="entry name" value="NeuTTM/CthTTM-like"/>
</dbReference>
<reference evidence="3 4" key="1">
    <citation type="submission" date="2016-09" db="EMBL/GenBank/DDBJ databases">
        <title>Rhizobium sp. nov., a novel species isolated from the rice rhizosphere.</title>
        <authorList>
            <person name="Zhao J."/>
            <person name="Zhang X."/>
        </authorList>
    </citation>
    <scope>NUCLEOTIDE SEQUENCE [LARGE SCALE GENOMIC DNA]</scope>
    <source>
        <strain evidence="3 4">MH17</strain>
    </source>
</reference>
<sequence length="155" mass="17619">MAKEIERKFLVESDDWRKEVDEQSVIRQGYIASMEDRAVRVRILNQDRARLTIKIGRGGMTRDEFEYDIPVPDAEELLQAAFGTIIEKTRHCIRRGDYTWEVDVFAGAHQGLVVAEVEMDAEDEEPALPDWLGREVTGDDRYSNFALATAGLEGA</sequence>
<dbReference type="CDD" id="cd07891">
    <property type="entry name" value="CYTH-like_CthTTM-like_1"/>
    <property type="match status" value="1"/>
</dbReference>
<evidence type="ECO:0000313" key="4">
    <source>
        <dbReference type="Proteomes" id="UP000186143"/>
    </source>
</evidence>
<name>A0A1Q9APW4_9HYPH</name>
<feature type="active site" description="Proton acceptor" evidence="1">
    <location>
        <position position="30"/>
    </location>
</feature>
<dbReference type="RefSeq" id="WP_075633150.1">
    <property type="nucleotide sequence ID" value="NZ_MKIO01000018.1"/>
</dbReference>
<proteinExistence type="predicted"/>
<organism evidence="3 4">
    <name type="scientific">Xaviernesmea rhizosphaerae</name>
    <dbReference type="NCBI Taxonomy" id="1672749"/>
    <lineage>
        <taxon>Bacteria</taxon>
        <taxon>Pseudomonadati</taxon>
        <taxon>Pseudomonadota</taxon>
        <taxon>Alphaproteobacteria</taxon>
        <taxon>Hyphomicrobiales</taxon>
        <taxon>Rhizobiaceae</taxon>
        <taxon>Rhizobium/Agrobacterium group</taxon>
        <taxon>Xaviernesmea</taxon>
    </lineage>
</organism>
<dbReference type="STRING" id="1672749.BJF92_16425"/>
<dbReference type="PANTHER" id="PTHR40114">
    <property type="entry name" value="SLR0698 PROTEIN"/>
    <property type="match status" value="1"/>
</dbReference>
<dbReference type="SUPFAM" id="SSF55154">
    <property type="entry name" value="CYTH-like phosphatases"/>
    <property type="match status" value="1"/>
</dbReference>
<evidence type="ECO:0000313" key="3">
    <source>
        <dbReference type="EMBL" id="OLP57416.1"/>
    </source>
</evidence>
<evidence type="ECO:0000256" key="1">
    <source>
        <dbReference type="PIRSR" id="PIRSR016487-1"/>
    </source>
</evidence>
<gene>
    <name evidence="3" type="ORF">BJF92_16425</name>
</gene>
<dbReference type="Gene3D" id="2.40.320.10">
    <property type="entry name" value="Hypothetical Protein Pfu-838710-001"/>
    <property type="match status" value="1"/>
</dbReference>
<dbReference type="OrthoDB" id="9805588at2"/>
<dbReference type="PANTHER" id="PTHR40114:SF1">
    <property type="entry name" value="SLR0698 PROTEIN"/>
    <property type="match status" value="1"/>
</dbReference>